<keyword evidence="1" id="KW-0812">Transmembrane</keyword>
<reference evidence="2" key="1">
    <citation type="journal article" date="2021" name="PeerJ">
        <title>Extensive microbial diversity within the chicken gut microbiome revealed by metagenomics and culture.</title>
        <authorList>
            <person name="Gilroy R."/>
            <person name="Ravi A."/>
            <person name="Getino M."/>
            <person name="Pursley I."/>
            <person name="Horton D.L."/>
            <person name="Alikhan N.F."/>
            <person name="Baker D."/>
            <person name="Gharbi K."/>
            <person name="Hall N."/>
            <person name="Watson M."/>
            <person name="Adriaenssens E.M."/>
            <person name="Foster-Nyarko E."/>
            <person name="Jarju S."/>
            <person name="Secka A."/>
            <person name="Antonio M."/>
            <person name="Oren A."/>
            <person name="Chaudhuri R.R."/>
            <person name="La Ragione R."/>
            <person name="Hildebrand F."/>
            <person name="Pallen M.J."/>
        </authorList>
    </citation>
    <scope>NUCLEOTIDE SEQUENCE</scope>
    <source>
        <strain evidence="2">CHK188-11489</strain>
    </source>
</reference>
<feature type="transmembrane region" description="Helical" evidence="1">
    <location>
        <begin position="174"/>
        <end position="192"/>
    </location>
</feature>
<accession>A0A9D2FKU5</accession>
<protein>
    <submittedName>
        <fullName evidence="2">Uncharacterized protein</fullName>
    </submittedName>
</protein>
<keyword evidence="1" id="KW-0472">Membrane</keyword>
<evidence type="ECO:0000313" key="3">
    <source>
        <dbReference type="Proteomes" id="UP000824105"/>
    </source>
</evidence>
<organism evidence="2 3">
    <name type="scientific">Candidatus Gemmiger avistercoris</name>
    <dbReference type="NCBI Taxonomy" id="2838606"/>
    <lineage>
        <taxon>Bacteria</taxon>
        <taxon>Bacillati</taxon>
        <taxon>Bacillota</taxon>
        <taxon>Clostridia</taxon>
        <taxon>Eubacteriales</taxon>
        <taxon>Gemmiger</taxon>
    </lineage>
</organism>
<feature type="transmembrane region" description="Helical" evidence="1">
    <location>
        <begin position="366"/>
        <end position="385"/>
    </location>
</feature>
<evidence type="ECO:0000256" key="1">
    <source>
        <dbReference type="SAM" id="Phobius"/>
    </source>
</evidence>
<feature type="transmembrane region" description="Helical" evidence="1">
    <location>
        <begin position="234"/>
        <end position="254"/>
    </location>
</feature>
<comment type="caution">
    <text evidence="2">The sequence shown here is derived from an EMBL/GenBank/DDBJ whole genome shotgun (WGS) entry which is preliminary data.</text>
</comment>
<name>A0A9D2FKU5_9FIRM</name>
<dbReference type="EMBL" id="DXBF01000062">
    <property type="protein sequence ID" value="HIZ62643.1"/>
    <property type="molecule type" value="Genomic_DNA"/>
</dbReference>
<proteinExistence type="predicted"/>
<evidence type="ECO:0000313" key="2">
    <source>
        <dbReference type="EMBL" id="HIZ62643.1"/>
    </source>
</evidence>
<keyword evidence="1" id="KW-1133">Transmembrane helix</keyword>
<feature type="transmembrane region" description="Helical" evidence="1">
    <location>
        <begin position="12"/>
        <end position="33"/>
    </location>
</feature>
<dbReference type="Proteomes" id="UP000824105">
    <property type="component" value="Unassembled WGS sequence"/>
</dbReference>
<feature type="transmembrane region" description="Helical" evidence="1">
    <location>
        <begin position="146"/>
        <end position="162"/>
    </location>
</feature>
<reference evidence="2" key="2">
    <citation type="submission" date="2021-04" db="EMBL/GenBank/DDBJ databases">
        <authorList>
            <person name="Gilroy R."/>
        </authorList>
    </citation>
    <scope>NUCLEOTIDE SEQUENCE</scope>
    <source>
        <strain evidence="2">CHK188-11489</strain>
    </source>
</reference>
<sequence>MEKVRLKGVARGVLWMILWAVIGYLLLVLAYCLPVDRMQKHLESSLDAFQDGPTTLLKDDTAMWIDYLTDSMILAEAVYDGEESAWNQAAAVYSNNTPADGEGSWTYRKMQAALEKDQSGPGYPRYWHGNLVYLKPLLFVFDYKDILTLNMLLQLALMFWIVSLLGKQNGGDGLLLPMAVAFGMLTPPAMVLCLQYMPCFYVMAAACIVLLRWPEVTDRHPALFFLTVGMATSYFDFLTFPLVTLGVPLVLYLLKHDFPCRKGLCATVYTSICWGTGYLGFWAMKWLIGSFVLQENLFADALNSFLLRSSHETEGQTIGYLDALEQNLGVYYDLRIWKVLFALAAAVLLLRVLWMFHKKISIKPRLNVIVPLLLVACMPFAWYFVTVNHSYIHYGYTHKELMISGLALTAVVAVLFRKQEQET</sequence>
<gene>
    <name evidence="2" type="ORF">H9724_07760</name>
</gene>
<dbReference type="AlphaFoldDB" id="A0A9D2FKU5"/>
<feature type="transmembrane region" description="Helical" evidence="1">
    <location>
        <begin position="336"/>
        <end position="354"/>
    </location>
</feature>
<feature type="transmembrane region" description="Helical" evidence="1">
    <location>
        <begin position="266"/>
        <end position="288"/>
    </location>
</feature>
<feature type="transmembrane region" description="Helical" evidence="1">
    <location>
        <begin position="397"/>
        <end position="416"/>
    </location>
</feature>